<evidence type="ECO:0000313" key="3">
    <source>
        <dbReference type="Proteomes" id="UP001386955"/>
    </source>
</evidence>
<keyword evidence="3" id="KW-1185">Reference proteome</keyword>
<proteinExistence type="predicted"/>
<dbReference type="EMBL" id="JAYMYS010000006">
    <property type="protein sequence ID" value="KAK7389527.1"/>
    <property type="molecule type" value="Genomic_DNA"/>
</dbReference>
<gene>
    <name evidence="2" type="ORF">VNO78_24649</name>
</gene>
<evidence type="ECO:0000256" key="1">
    <source>
        <dbReference type="SAM" id="Phobius"/>
    </source>
</evidence>
<keyword evidence="1" id="KW-1133">Transmembrane helix</keyword>
<sequence>MPVSISSGFVVWFVVKIQQGYLLFQIIIFGRLDTCLDVNVRSVFLKACRLGYYLYMLFKLYVSFGVLTSYVSTLIGLENFYLPDVVMAVDIWGSWNRWCICWNFGSY</sequence>
<comment type="caution">
    <text evidence="2">The sequence shown here is derived from an EMBL/GenBank/DDBJ whole genome shotgun (WGS) entry which is preliminary data.</text>
</comment>
<feature type="transmembrane region" description="Helical" evidence="1">
    <location>
        <begin position="20"/>
        <end position="40"/>
    </location>
</feature>
<accession>A0AAN9S5Y7</accession>
<evidence type="ECO:0000313" key="2">
    <source>
        <dbReference type="EMBL" id="KAK7389527.1"/>
    </source>
</evidence>
<dbReference type="AlphaFoldDB" id="A0AAN9S5Y7"/>
<feature type="transmembrane region" description="Helical" evidence="1">
    <location>
        <begin position="52"/>
        <end position="77"/>
    </location>
</feature>
<protein>
    <submittedName>
        <fullName evidence="2">Uncharacterized protein</fullName>
    </submittedName>
</protein>
<reference evidence="2 3" key="1">
    <citation type="submission" date="2024-01" db="EMBL/GenBank/DDBJ databases">
        <title>The genomes of 5 underutilized Papilionoideae crops provide insights into root nodulation and disease resistanc.</title>
        <authorList>
            <person name="Jiang F."/>
        </authorList>
    </citation>
    <scope>NUCLEOTIDE SEQUENCE [LARGE SCALE GENOMIC DNA]</scope>
    <source>
        <strain evidence="2">DUOXIRENSHENG_FW03</strain>
        <tissue evidence="2">Leaves</tissue>
    </source>
</reference>
<keyword evidence="1" id="KW-0812">Transmembrane</keyword>
<organism evidence="2 3">
    <name type="scientific">Psophocarpus tetragonolobus</name>
    <name type="common">Winged bean</name>
    <name type="synonym">Dolichos tetragonolobus</name>
    <dbReference type="NCBI Taxonomy" id="3891"/>
    <lineage>
        <taxon>Eukaryota</taxon>
        <taxon>Viridiplantae</taxon>
        <taxon>Streptophyta</taxon>
        <taxon>Embryophyta</taxon>
        <taxon>Tracheophyta</taxon>
        <taxon>Spermatophyta</taxon>
        <taxon>Magnoliopsida</taxon>
        <taxon>eudicotyledons</taxon>
        <taxon>Gunneridae</taxon>
        <taxon>Pentapetalae</taxon>
        <taxon>rosids</taxon>
        <taxon>fabids</taxon>
        <taxon>Fabales</taxon>
        <taxon>Fabaceae</taxon>
        <taxon>Papilionoideae</taxon>
        <taxon>50 kb inversion clade</taxon>
        <taxon>NPAAA clade</taxon>
        <taxon>indigoferoid/millettioid clade</taxon>
        <taxon>Phaseoleae</taxon>
        <taxon>Psophocarpus</taxon>
    </lineage>
</organism>
<dbReference type="Proteomes" id="UP001386955">
    <property type="component" value="Unassembled WGS sequence"/>
</dbReference>
<keyword evidence="1" id="KW-0472">Membrane</keyword>
<name>A0AAN9S5Y7_PSOTE</name>